<protein>
    <submittedName>
        <fullName evidence="3">Uncharacterized protein</fullName>
    </submittedName>
</protein>
<keyword evidence="1" id="KW-0472">Membrane</keyword>
<evidence type="ECO:0000313" key="3">
    <source>
        <dbReference type="WBParaSite" id="jg2228"/>
    </source>
</evidence>
<accession>A0A915DR88</accession>
<dbReference type="WBParaSite" id="jg2228">
    <property type="protein sequence ID" value="jg2228"/>
    <property type="gene ID" value="jg2228"/>
</dbReference>
<feature type="transmembrane region" description="Helical" evidence="1">
    <location>
        <begin position="44"/>
        <end position="64"/>
    </location>
</feature>
<evidence type="ECO:0000313" key="2">
    <source>
        <dbReference type="Proteomes" id="UP000887574"/>
    </source>
</evidence>
<organism evidence="2 3">
    <name type="scientific">Ditylenchus dipsaci</name>
    <dbReference type="NCBI Taxonomy" id="166011"/>
    <lineage>
        <taxon>Eukaryota</taxon>
        <taxon>Metazoa</taxon>
        <taxon>Ecdysozoa</taxon>
        <taxon>Nematoda</taxon>
        <taxon>Chromadorea</taxon>
        <taxon>Rhabditida</taxon>
        <taxon>Tylenchina</taxon>
        <taxon>Tylenchomorpha</taxon>
        <taxon>Sphaerularioidea</taxon>
        <taxon>Anguinidae</taxon>
        <taxon>Anguininae</taxon>
        <taxon>Ditylenchus</taxon>
    </lineage>
</organism>
<dbReference type="AlphaFoldDB" id="A0A915DR88"/>
<evidence type="ECO:0000256" key="1">
    <source>
        <dbReference type="SAM" id="Phobius"/>
    </source>
</evidence>
<keyword evidence="1" id="KW-0812">Transmembrane</keyword>
<keyword evidence="2" id="KW-1185">Reference proteome</keyword>
<dbReference type="Proteomes" id="UP000887574">
    <property type="component" value="Unplaced"/>
</dbReference>
<keyword evidence="1" id="KW-1133">Transmembrane helix</keyword>
<proteinExistence type="predicted"/>
<name>A0A915DR88_9BILA</name>
<reference evidence="3" key="1">
    <citation type="submission" date="2022-11" db="UniProtKB">
        <authorList>
            <consortium name="WormBaseParasite"/>
        </authorList>
    </citation>
    <scope>IDENTIFICATION</scope>
</reference>
<sequence>MLHQKQHKIGHRNSVKAQLMSDSGHSTGSKQNVISFVQASEINFLFATISRFSLVICTGLGMYVKCKM</sequence>